<dbReference type="Gene3D" id="3.40.1350.10">
    <property type="match status" value="1"/>
</dbReference>
<proteinExistence type="predicted"/>
<dbReference type="PIRSF" id="PIRSF031853">
    <property type="entry name" value="UPC031853"/>
    <property type="match status" value="1"/>
</dbReference>
<dbReference type="EMBL" id="JBHRTL010000031">
    <property type="protein sequence ID" value="MFC3156910.1"/>
    <property type="molecule type" value="Genomic_DNA"/>
</dbReference>
<keyword evidence="2" id="KW-0378">Hydrolase</keyword>
<protein>
    <submittedName>
        <fullName evidence="2">Restriction endonuclease</fullName>
        <ecNumber evidence="2">3.1.21.-</ecNumber>
    </submittedName>
</protein>
<gene>
    <name evidence="2" type="ORF">ACFOEB_17000</name>
</gene>
<reference evidence="3" key="1">
    <citation type="journal article" date="2019" name="Int. J. Syst. Evol. Microbiol.">
        <title>The Global Catalogue of Microorganisms (GCM) 10K type strain sequencing project: providing services to taxonomists for standard genome sequencing and annotation.</title>
        <authorList>
            <consortium name="The Broad Institute Genomics Platform"/>
            <consortium name="The Broad Institute Genome Sequencing Center for Infectious Disease"/>
            <person name="Wu L."/>
            <person name="Ma J."/>
        </authorList>
    </citation>
    <scope>NUCLEOTIDE SEQUENCE [LARGE SCALE GENOMIC DNA]</scope>
    <source>
        <strain evidence="3">KCTC 52141</strain>
    </source>
</reference>
<dbReference type="PANTHER" id="PTHR30015:SF7">
    <property type="entry name" value="TYPE IV METHYL-DIRECTED RESTRICTION ENZYME ECOKMRR"/>
    <property type="match status" value="1"/>
</dbReference>
<keyword evidence="2" id="KW-0255">Endonuclease</keyword>
<dbReference type="InterPro" id="IPR016984">
    <property type="entry name" value="UCP031853"/>
</dbReference>
<sequence length="333" mass="36912">MSNSWMIRAGRGGTYIEDFESKGYAAIGWSRLGELTQYKTTDALKEAYLREFTQSKPQAMANAVAMILKFRDHIKKGDTIVSYDTETRQYLIGVDQGQYIYKPDEVGDYPQLRVVNWRGRVNRDALSQSAKNSLGSTLTLFSVSDDVIAEMRAALSGKPRKVEAPEEALEESGSFELLKDEVIGKSHELIKDKLASLLPEEMEEMVAAILRAMGYKAKVSPKGPDRGVDVIASPDGLGLTQPRIKAEVKHRDGAMGAPSIRGFIGTLREGDSGLFVSSGGFTREARYEADRCTFPLTLVDMDDLSDLIVAHYESFDLEGRALLPLIRVFWPAE</sequence>
<dbReference type="InterPro" id="IPR011335">
    <property type="entry name" value="Restrct_endonuc-II-like"/>
</dbReference>
<comment type="caution">
    <text evidence="2">The sequence shown here is derived from an EMBL/GenBank/DDBJ whole genome shotgun (WGS) entry which is preliminary data.</text>
</comment>
<evidence type="ECO:0000259" key="1">
    <source>
        <dbReference type="Pfam" id="PF04471"/>
    </source>
</evidence>
<evidence type="ECO:0000313" key="2">
    <source>
        <dbReference type="EMBL" id="MFC3156910.1"/>
    </source>
</evidence>
<organism evidence="2 3">
    <name type="scientific">Gilvimarinus japonicus</name>
    <dbReference type="NCBI Taxonomy" id="1796469"/>
    <lineage>
        <taxon>Bacteria</taxon>
        <taxon>Pseudomonadati</taxon>
        <taxon>Pseudomonadota</taxon>
        <taxon>Gammaproteobacteria</taxon>
        <taxon>Cellvibrionales</taxon>
        <taxon>Cellvibrionaceae</taxon>
        <taxon>Gilvimarinus</taxon>
    </lineage>
</organism>
<dbReference type="InterPro" id="IPR007560">
    <property type="entry name" value="Restrct_endonuc_IV_Mrr"/>
</dbReference>
<dbReference type="Proteomes" id="UP001595548">
    <property type="component" value="Unassembled WGS sequence"/>
</dbReference>
<dbReference type="Pfam" id="PF04471">
    <property type="entry name" value="Mrr_cat"/>
    <property type="match status" value="1"/>
</dbReference>
<dbReference type="PANTHER" id="PTHR30015">
    <property type="entry name" value="MRR RESTRICTION SYSTEM PROTEIN"/>
    <property type="match status" value="1"/>
</dbReference>
<dbReference type="InterPro" id="IPR052906">
    <property type="entry name" value="Type_IV_Methyl-Rstrct_Enzyme"/>
</dbReference>
<dbReference type="GO" id="GO:0016787">
    <property type="term" value="F:hydrolase activity"/>
    <property type="evidence" value="ECO:0007669"/>
    <property type="project" value="UniProtKB-KW"/>
</dbReference>
<keyword evidence="2" id="KW-0540">Nuclease</keyword>
<dbReference type="GO" id="GO:0004519">
    <property type="term" value="F:endonuclease activity"/>
    <property type="evidence" value="ECO:0007669"/>
    <property type="project" value="UniProtKB-KW"/>
</dbReference>
<dbReference type="InterPro" id="IPR011856">
    <property type="entry name" value="tRNA_endonuc-like_dom_sf"/>
</dbReference>
<name>A0ABV7HWK6_9GAMM</name>
<dbReference type="EC" id="3.1.21.-" evidence="2"/>
<feature type="domain" description="Restriction endonuclease type IV Mrr" evidence="1">
    <location>
        <begin position="196"/>
        <end position="308"/>
    </location>
</feature>
<keyword evidence="3" id="KW-1185">Reference proteome</keyword>
<accession>A0ABV7HWK6</accession>
<dbReference type="RefSeq" id="WP_382418381.1">
    <property type="nucleotide sequence ID" value="NZ_AP031500.1"/>
</dbReference>
<dbReference type="SUPFAM" id="SSF52980">
    <property type="entry name" value="Restriction endonuclease-like"/>
    <property type="match status" value="1"/>
</dbReference>
<evidence type="ECO:0000313" key="3">
    <source>
        <dbReference type="Proteomes" id="UP001595548"/>
    </source>
</evidence>